<dbReference type="InterPro" id="IPR005149">
    <property type="entry name" value="Tscrpt_reg_PadR_N"/>
</dbReference>
<reference evidence="2 3" key="1">
    <citation type="submission" date="2023-03" db="EMBL/GenBank/DDBJ databases">
        <title>Novel Species.</title>
        <authorList>
            <person name="Ma S."/>
        </authorList>
    </citation>
    <scope>NUCLEOTIDE SEQUENCE [LARGE SCALE GENOMIC DNA]</scope>
    <source>
        <strain evidence="2 3">B11</strain>
    </source>
</reference>
<dbReference type="InterPro" id="IPR036388">
    <property type="entry name" value="WH-like_DNA-bd_sf"/>
</dbReference>
<dbReference type="InterPro" id="IPR036390">
    <property type="entry name" value="WH_DNA-bd_sf"/>
</dbReference>
<protein>
    <submittedName>
        <fullName evidence="2">Helix-turn-helix transcriptional regulator</fullName>
    </submittedName>
</protein>
<dbReference type="Gene3D" id="1.10.10.10">
    <property type="entry name" value="Winged helix-like DNA-binding domain superfamily/Winged helix DNA-binding domain"/>
    <property type="match status" value="1"/>
</dbReference>
<dbReference type="RefSeq" id="WP_369017621.1">
    <property type="nucleotide sequence ID" value="NZ_CP121689.1"/>
</dbReference>
<dbReference type="SUPFAM" id="SSF46785">
    <property type="entry name" value="Winged helix' DNA-binding domain"/>
    <property type="match status" value="1"/>
</dbReference>
<accession>A0ABZ2Y917</accession>
<evidence type="ECO:0000313" key="2">
    <source>
        <dbReference type="EMBL" id="WZL75474.1"/>
    </source>
</evidence>
<organism evidence="2 3">
    <name type="scientific">Thermatribacter velox</name>
    <dbReference type="NCBI Taxonomy" id="3039681"/>
    <lineage>
        <taxon>Bacteria</taxon>
        <taxon>Pseudomonadati</taxon>
        <taxon>Atribacterota</taxon>
        <taxon>Atribacteria</taxon>
        <taxon>Atribacterales</taxon>
        <taxon>Thermatribacteraceae</taxon>
        <taxon>Thermatribacter</taxon>
    </lineage>
</organism>
<gene>
    <name evidence="2" type="ORF">QBE54_07715</name>
</gene>
<dbReference type="PANTHER" id="PTHR33169">
    <property type="entry name" value="PADR-FAMILY TRANSCRIPTIONAL REGULATOR"/>
    <property type="match status" value="1"/>
</dbReference>
<feature type="domain" description="Transcription regulator PadR N-terminal" evidence="1">
    <location>
        <begin position="25"/>
        <end position="98"/>
    </location>
</feature>
<evidence type="ECO:0000313" key="3">
    <source>
        <dbReference type="Proteomes" id="UP001461341"/>
    </source>
</evidence>
<sequence>MCRSHHHEHCECPGFRMGRFLQPCLLLLLARRRAHGYELIEELQKLWFEGENLDPGLVYRTLRRLEEDGFVQSEWVTEGPGPAKRVYILTEDGKIALHSWAKYIETQIPRLQSFLAHYRGLEKESTK</sequence>
<dbReference type="EMBL" id="CP121689">
    <property type="protein sequence ID" value="WZL75474.1"/>
    <property type="molecule type" value="Genomic_DNA"/>
</dbReference>
<dbReference type="InterPro" id="IPR052509">
    <property type="entry name" value="Metal_resp_DNA-bind_regulator"/>
</dbReference>
<evidence type="ECO:0000259" key="1">
    <source>
        <dbReference type="Pfam" id="PF03551"/>
    </source>
</evidence>
<dbReference type="PANTHER" id="PTHR33169:SF14">
    <property type="entry name" value="TRANSCRIPTIONAL REGULATOR RV3488"/>
    <property type="match status" value="1"/>
</dbReference>
<dbReference type="Pfam" id="PF03551">
    <property type="entry name" value="PadR"/>
    <property type="match status" value="1"/>
</dbReference>
<proteinExistence type="predicted"/>
<name>A0ABZ2Y917_9BACT</name>
<keyword evidence="3" id="KW-1185">Reference proteome</keyword>
<dbReference type="Proteomes" id="UP001461341">
    <property type="component" value="Chromosome"/>
</dbReference>